<feature type="signal peptide" evidence="1">
    <location>
        <begin position="1"/>
        <end position="26"/>
    </location>
</feature>
<evidence type="ECO:0008006" key="3">
    <source>
        <dbReference type="Google" id="ProtNLM"/>
    </source>
</evidence>
<gene>
    <name evidence="2" type="ORF">ENQ87_08840</name>
</gene>
<accession>A0A831UEC8</accession>
<protein>
    <recommendedName>
        <fullName evidence="3">Fibronectin type-III domain-containing protein</fullName>
    </recommendedName>
</protein>
<keyword evidence="1" id="KW-0732">Signal</keyword>
<proteinExistence type="predicted"/>
<dbReference type="AlphaFoldDB" id="A0A831UEC8"/>
<sequence length="740" mass="81204">MTLASAAGKLLAGAALLIVTAIPVSAAEKLEPFAASPDQVLVIYNADWKKRSENSSADQDSRDVAEYYAAMHTDPKTGKKPYLLGLGCRHRGKKHLNDWVIREESTDNRNGIIFRGKGPAPSSLDWVRDSRKVEIQIKETDADWNSLSIICRSEATGEKKIVTPLMTALQISGIPSSPGSSASYPPAVKGKGISIRLDATKLFAGTVTISLKARNTSGKVIRDLNLRYYDARDFAFSASGPDGIADDRILSEDVLKPVRTFLEDRKNALPDGTLLKDHLLYIVVVHGMPYSANGAFGIDHGATSNRGDHGSLASLEQRLQTLYYDWESMKPPIIPFHMGGGPDSDQGVINHIITTAMRNQLTGSRWNPYMHPDTYSYLRQGKNVPEFLLLPPLPERRKTDSRLFAYAVSRIDGAGAEEAKRIIDYSLYASRYLRPEMDCRTRGAKRPENAKLPELLSRAEQRNLWGDKELETLGFIVQNNTEHQKDQGLPFMARPAGDAAGDCRNEKADWTKAGFYPGGMERRVISHNGLNNKNAEIWQQIAKGVTVSAAGSPAYGGGPHITNATFWDNRILVRYLFRGRDLGECFLLSTAYVNWSTSLIGDPLFHPDLRNTVIDTTPPIAKGGLAISFDAQPGKVAATVGTELVNDPKTPEVALLRVVFNDGKGGVIAGVSPLYSRRPNAVIEGLRPDTAYTVTASLIDPYGNTTEMQSKPVKSKAVNYPLSIIRRIGEELKTRSQSGR</sequence>
<dbReference type="EMBL" id="DSOV01000040">
    <property type="protein sequence ID" value="HEN42470.1"/>
    <property type="molecule type" value="Genomic_DNA"/>
</dbReference>
<evidence type="ECO:0000256" key="1">
    <source>
        <dbReference type="SAM" id="SignalP"/>
    </source>
</evidence>
<reference evidence="2" key="1">
    <citation type="journal article" date="2020" name="mSystems">
        <title>Genome- and Community-Level Interaction Insights into Carbon Utilization and Element Cycling Functions of Hydrothermarchaeota in Hydrothermal Sediment.</title>
        <authorList>
            <person name="Zhou Z."/>
            <person name="Liu Y."/>
            <person name="Xu W."/>
            <person name="Pan J."/>
            <person name="Luo Z.H."/>
            <person name="Li M."/>
        </authorList>
    </citation>
    <scope>NUCLEOTIDE SEQUENCE [LARGE SCALE GENOMIC DNA]</scope>
    <source>
        <strain evidence="2">SpSt-349</strain>
    </source>
</reference>
<feature type="chain" id="PRO_5032972237" description="Fibronectin type-III domain-containing protein" evidence="1">
    <location>
        <begin position="27"/>
        <end position="740"/>
    </location>
</feature>
<evidence type="ECO:0000313" key="2">
    <source>
        <dbReference type="EMBL" id="HEN42470.1"/>
    </source>
</evidence>
<organism evidence="2">
    <name type="scientific">Geobacter metallireducens</name>
    <dbReference type="NCBI Taxonomy" id="28232"/>
    <lineage>
        <taxon>Bacteria</taxon>
        <taxon>Pseudomonadati</taxon>
        <taxon>Thermodesulfobacteriota</taxon>
        <taxon>Desulfuromonadia</taxon>
        <taxon>Geobacterales</taxon>
        <taxon>Geobacteraceae</taxon>
        <taxon>Geobacter</taxon>
    </lineage>
</organism>
<name>A0A831UEC8_GEOME</name>
<comment type="caution">
    <text evidence="2">The sequence shown here is derived from an EMBL/GenBank/DDBJ whole genome shotgun (WGS) entry which is preliminary data.</text>
</comment>